<keyword evidence="3" id="KW-0812">Transmembrane</keyword>
<evidence type="ECO:0000256" key="1">
    <source>
        <dbReference type="ARBA" id="ARBA00004141"/>
    </source>
</evidence>
<feature type="compositionally biased region" description="Low complexity" evidence="2">
    <location>
        <begin position="21"/>
        <end position="31"/>
    </location>
</feature>
<dbReference type="AlphaFoldDB" id="A0A6A6X9X8"/>
<dbReference type="PROSITE" id="PS50850">
    <property type="entry name" value="MFS"/>
    <property type="match status" value="1"/>
</dbReference>
<evidence type="ECO:0000256" key="2">
    <source>
        <dbReference type="SAM" id="MobiDB-lite"/>
    </source>
</evidence>
<feature type="compositionally biased region" description="Basic and acidic residues" evidence="2">
    <location>
        <begin position="481"/>
        <end position="511"/>
    </location>
</feature>
<proteinExistence type="predicted"/>
<dbReference type="Gene3D" id="1.20.1250.20">
    <property type="entry name" value="MFS general substrate transporter like domains"/>
    <property type="match status" value="1"/>
</dbReference>
<dbReference type="CDD" id="cd17324">
    <property type="entry name" value="MFS_NepI_like"/>
    <property type="match status" value="1"/>
</dbReference>
<feature type="transmembrane region" description="Helical" evidence="3">
    <location>
        <begin position="148"/>
        <end position="181"/>
    </location>
</feature>
<feature type="domain" description="Major facilitator superfamily (MFS) profile" evidence="4">
    <location>
        <begin position="78"/>
        <end position="459"/>
    </location>
</feature>
<dbReference type="GO" id="GO:0022857">
    <property type="term" value="F:transmembrane transporter activity"/>
    <property type="evidence" value="ECO:0007669"/>
    <property type="project" value="InterPro"/>
</dbReference>
<dbReference type="PANTHER" id="PTHR42910:SF1">
    <property type="entry name" value="MAJOR FACILITATOR SUPERFAMILY (MFS) PROFILE DOMAIN-CONTAINING PROTEIN"/>
    <property type="match status" value="1"/>
</dbReference>
<dbReference type="InterPro" id="IPR036259">
    <property type="entry name" value="MFS_trans_sf"/>
</dbReference>
<dbReference type="InterPro" id="IPR011701">
    <property type="entry name" value="MFS"/>
</dbReference>
<evidence type="ECO:0000256" key="3">
    <source>
        <dbReference type="SAM" id="Phobius"/>
    </source>
</evidence>
<organism evidence="5 6">
    <name type="scientific">Melanomma pulvis-pyrius CBS 109.77</name>
    <dbReference type="NCBI Taxonomy" id="1314802"/>
    <lineage>
        <taxon>Eukaryota</taxon>
        <taxon>Fungi</taxon>
        <taxon>Dikarya</taxon>
        <taxon>Ascomycota</taxon>
        <taxon>Pezizomycotina</taxon>
        <taxon>Dothideomycetes</taxon>
        <taxon>Pleosporomycetidae</taxon>
        <taxon>Pleosporales</taxon>
        <taxon>Melanommataceae</taxon>
        <taxon>Melanomma</taxon>
    </lineage>
</organism>
<feature type="compositionally biased region" description="Basic and acidic residues" evidence="2">
    <location>
        <begin position="1"/>
        <end position="11"/>
    </location>
</feature>
<dbReference type="GO" id="GO:0016020">
    <property type="term" value="C:membrane"/>
    <property type="evidence" value="ECO:0007669"/>
    <property type="project" value="UniProtKB-SubCell"/>
</dbReference>
<feature type="transmembrane region" description="Helical" evidence="3">
    <location>
        <begin position="118"/>
        <end position="136"/>
    </location>
</feature>
<feature type="transmembrane region" description="Helical" evidence="3">
    <location>
        <begin position="81"/>
        <end position="98"/>
    </location>
</feature>
<feature type="transmembrane region" description="Helical" evidence="3">
    <location>
        <begin position="234"/>
        <end position="254"/>
    </location>
</feature>
<protein>
    <submittedName>
        <fullName evidence="5">MFS general substrate transporter</fullName>
    </submittedName>
</protein>
<dbReference type="OrthoDB" id="2105912at2759"/>
<evidence type="ECO:0000259" key="4">
    <source>
        <dbReference type="PROSITE" id="PS50850"/>
    </source>
</evidence>
<keyword evidence="3" id="KW-1133">Transmembrane helix</keyword>
<feature type="region of interest" description="Disordered" evidence="2">
    <location>
        <begin position="478"/>
        <end position="552"/>
    </location>
</feature>
<accession>A0A6A6X9X8</accession>
<feature type="transmembrane region" description="Helical" evidence="3">
    <location>
        <begin position="316"/>
        <end position="338"/>
    </location>
</feature>
<dbReference type="Pfam" id="PF07690">
    <property type="entry name" value="MFS_1"/>
    <property type="match status" value="1"/>
</dbReference>
<reference evidence="5" key="1">
    <citation type="journal article" date="2020" name="Stud. Mycol.">
        <title>101 Dothideomycetes genomes: a test case for predicting lifestyles and emergence of pathogens.</title>
        <authorList>
            <person name="Haridas S."/>
            <person name="Albert R."/>
            <person name="Binder M."/>
            <person name="Bloem J."/>
            <person name="Labutti K."/>
            <person name="Salamov A."/>
            <person name="Andreopoulos B."/>
            <person name="Baker S."/>
            <person name="Barry K."/>
            <person name="Bills G."/>
            <person name="Bluhm B."/>
            <person name="Cannon C."/>
            <person name="Castanera R."/>
            <person name="Culley D."/>
            <person name="Daum C."/>
            <person name="Ezra D."/>
            <person name="Gonzalez J."/>
            <person name="Henrissat B."/>
            <person name="Kuo A."/>
            <person name="Liang C."/>
            <person name="Lipzen A."/>
            <person name="Lutzoni F."/>
            <person name="Magnuson J."/>
            <person name="Mondo S."/>
            <person name="Nolan M."/>
            <person name="Ohm R."/>
            <person name="Pangilinan J."/>
            <person name="Park H.-J."/>
            <person name="Ramirez L."/>
            <person name="Alfaro M."/>
            <person name="Sun H."/>
            <person name="Tritt A."/>
            <person name="Yoshinaga Y."/>
            <person name="Zwiers L.-H."/>
            <person name="Turgeon B."/>
            <person name="Goodwin S."/>
            <person name="Spatafora J."/>
            <person name="Crous P."/>
            <person name="Grigoriev I."/>
        </authorList>
    </citation>
    <scope>NUCLEOTIDE SEQUENCE</scope>
    <source>
        <strain evidence="5">CBS 109.77</strain>
    </source>
</reference>
<feature type="transmembrane region" description="Helical" evidence="3">
    <location>
        <begin position="350"/>
        <end position="370"/>
    </location>
</feature>
<feature type="transmembrane region" description="Helical" evidence="3">
    <location>
        <begin position="201"/>
        <end position="222"/>
    </location>
</feature>
<feature type="transmembrane region" description="Helical" evidence="3">
    <location>
        <begin position="283"/>
        <end position="309"/>
    </location>
</feature>
<evidence type="ECO:0000313" key="5">
    <source>
        <dbReference type="EMBL" id="KAF2792577.1"/>
    </source>
</evidence>
<keyword evidence="6" id="KW-1185">Reference proteome</keyword>
<feature type="compositionally biased region" description="Basic and acidic residues" evidence="2">
    <location>
        <begin position="521"/>
        <end position="552"/>
    </location>
</feature>
<dbReference type="SUPFAM" id="SSF103473">
    <property type="entry name" value="MFS general substrate transporter"/>
    <property type="match status" value="1"/>
</dbReference>
<comment type="subcellular location">
    <subcellularLocation>
        <location evidence="1">Membrane</location>
        <topology evidence="1">Multi-pass membrane protein</topology>
    </subcellularLocation>
</comment>
<sequence length="552" mass="60039">MTSDRDREKAEVPTTNPVAATPTSTSTSTSPPSIPIPIPISQPSLQSPKPLLHRRIYTFLTWTPPRCRWDPSHPPQFSMSMNILFAFAAGFTVANLYYNHPILNVLARDFGVEYEKVAQIPTVMQAGYAAGLLFLCPLGDLLPRRPFVVGLVGFTCAMWLGLCITHNLSVFTAISFIVAITTVTPQLMLPLVGDLAPPHRRAAALSVVVSGLMLGILVARVLSGTISNFTTWRAVYWMAFGLQTLIFASLWLFMPDYPSTNPSGLNYFQLLWTIVQMLGKHPVLVQACVVGFFTSSTFTSFWTTLTFLLAGQPYHYTPLTIGLFGLIGIAAMLLGPFYARTVTDRFLPHLSVLVGLGCCLVGICLGTYLGTFSIAGPVLQAFLLDFGMQTAQIANRSAIYAVEPRRRNGVNTAFMVATFCGQLVGTAAGNHIYARAGWIGSGSASVGFIGCAILTMCVRGPKEERWLGWRGGWSMVKKNKGSADGKTEEVAHHTEGQRGDEEMGAQKKVLEEVEVESGIEEPSKEGSVVEKERGSEKSGRSSGEDEVRPVKI</sequence>
<keyword evidence="3" id="KW-0472">Membrane</keyword>
<dbReference type="EMBL" id="MU001963">
    <property type="protein sequence ID" value="KAF2792577.1"/>
    <property type="molecule type" value="Genomic_DNA"/>
</dbReference>
<name>A0A6A6X9X8_9PLEO</name>
<dbReference type="PANTHER" id="PTHR42910">
    <property type="entry name" value="TRANSPORTER SCO4007-RELATED"/>
    <property type="match status" value="1"/>
</dbReference>
<evidence type="ECO:0000313" key="6">
    <source>
        <dbReference type="Proteomes" id="UP000799757"/>
    </source>
</evidence>
<gene>
    <name evidence="5" type="ORF">K505DRAFT_326048</name>
</gene>
<dbReference type="Proteomes" id="UP000799757">
    <property type="component" value="Unassembled WGS sequence"/>
</dbReference>
<feature type="transmembrane region" description="Helical" evidence="3">
    <location>
        <begin position="438"/>
        <end position="458"/>
    </location>
</feature>
<feature type="region of interest" description="Disordered" evidence="2">
    <location>
        <begin position="1"/>
        <end position="38"/>
    </location>
</feature>
<dbReference type="InterPro" id="IPR020846">
    <property type="entry name" value="MFS_dom"/>
</dbReference>